<dbReference type="Proteomes" id="UP001159042">
    <property type="component" value="Unassembled WGS sequence"/>
</dbReference>
<dbReference type="Pfam" id="PF14778">
    <property type="entry name" value="ODR4-like"/>
    <property type="match status" value="1"/>
</dbReference>
<comment type="subcellular location">
    <subcellularLocation>
        <location evidence="1">Membrane</location>
    </subcellularLocation>
</comment>
<evidence type="ECO:0000313" key="8">
    <source>
        <dbReference type="Proteomes" id="UP001159042"/>
    </source>
</evidence>
<organism evidence="7 8">
    <name type="scientific">Exocentrus adspersus</name>
    <dbReference type="NCBI Taxonomy" id="1586481"/>
    <lineage>
        <taxon>Eukaryota</taxon>
        <taxon>Metazoa</taxon>
        <taxon>Ecdysozoa</taxon>
        <taxon>Arthropoda</taxon>
        <taxon>Hexapoda</taxon>
        <taxon>Insecta</taxon>
        <taxon>Pterygota</taxon>
        <taxon>Neoptera</taxon>
        <taxon>Endopterygota</taxon>
        <taxon>Coleoptera</taxon>
        <taxon>Polyphaga</taxon>
        <taxon>Cucujiformia</taxon>
        <taxon>Chrysomeloidea</taxon>
        <taxon>Cerambycidae</taxon>
        <taxon>Lamiinae</taxon>
        <taxon>Acanthocinini</taxon>
        <taxon>Exocentrus</taxon>
    </lineage>
</organism>
<gene>
    <name evidence="7" type="ORF">NQ315_008194</name>
</gene>
<dbReference type="PANTHER" id="PTHR33966">
    <property type="entry name" value="PROTEIN ODR-4 HOMOLOG"/>
    <property type="match status" value="1"/>
</dbReference>
<dbReference type="AlphaFoldDB" id="A0AAV8VVS5"/>
<keyword evidence="5 6" id="KW-0472">Membrane</keyword>
<evidence type="ECO:0000313" key="7">
    <source>
        <dbReference type="EMBL" id="KAJ8918496.1"/>
    </source>
</evidence>
<accession>A0AAV8VVS5</accession>
<dbReference type="PANTHER" id="PTHR33966:SF1">
    <property type="entry name" value="PROTEIN ODR-4 HOMOLOG"/>
    <property type="match status" value="1"/>
</dbReference>
<evidence type="ECO:0000256" key="6">
    <source>
        <dbReference type="SAM" id="Phobius"/>
    </source>
</evidence>
<evidence type="ECO:0000256" key="3">
    <source>
        <dbReference type="ARBA" id="ARBA00022692"/>
    </source>
</evidence>
<dbReference type="GO" id="GO:0012505">
    <property type="term" value="C:endomembrane system"/>
    <property type="evidence" value="ECO:0007669"/>
    <property type="project" value="TreeGrafter"/>
</dbReference>
<protein>
    <recommendedName>
        <fullName evidence="9">Protein odr-4 homolog</fullName>
    </recommendedName>
</protein>
<reference evidence="7 8" key="1">
    <citation type="journal article" date="2023" name="Insect Mol. Biol.">
        <title>Genome sequencing provides insights into the evolution of gene families encoding plant cell wall-degrading enzymes in longhorned beetles.</title>
        <authorList>
            <person name="Shin N.R."/>
            <person name="Okamura Y."/>
            <person name="Kirsch R."/>
            <person name="Pauchet Y."/>
        </authorList>
    </citation>
    <scope>NUCLEOTIDE SEQUENCE [LARGE SCALE GENOMIC DNA]</scope>
    <source>
        <strain evidence="7">EAD_L_NR</strain>
    </source>
</reference>
<comment type="caution">
    <text evidence="7">The sequence shown here is derived from an EMBL/GenBank/DDBJ whole genome shotgun (WGS) entry which is preliminary data.</text>
</comment>
<dbReference type="InterPro" id="IPR029454">
    <property type="entry name" value="ODR-4-like"/>
</dbReference>
<proteinExistence type="inferred from homology"/>
<name>A0AAV8VVS5_9CUCU</name>
<comment type="similarity">
    <text evidence="2">Belongs to the ODR-4 family.</text>
</comment>
<sequence length="439" mass="49395">MVRSAVADEHLLQYITKTAKRNICSVGLILGQVCLGKDYVIHFAKTPPYQSQEPKSITDVNNMWVADHAHHATRMLPGGMFVLGIFLISPEDAFTQYNSKIVSILSAIHKALIEIPYLHGSGSTEKLVLNYCSKNDKYSAKYYDVNTSRVQPGDIKFLPKGTKWNNMECSYMIDQLYYLKTNEADWPLQKHIKGVLEDIRVSLEKSTFLFNGECKDGDENLESIGKKKVSRSASGKSHHDIKDTNKAMQASIFQSYSSGTSQGKSCHEVFESAGQLRIVGQVACKLWLQPKMSIREASEAIKQDIMRSLCSRLEMHWDSLTEEENSEDINCVHEPPRRVLITLPNTKIKISDYLFPGEGPQDAKAALEELLDIKVKGNLDIQDVEGQADISEYYKGTLESESEEVLPKLPTDANKFMYLVGLGVAFLVLILSLIVHFYR</sequence>
<keyword evidence="3 6" id="KW-0812">Transmembrane</keyword>
<evidence type="ECO:0000256" key="4">
    <source>
        <dbReference type="ARBA" id="ARBA00022989"/>
    </source>
</evidence>
<evidence type="ECO:0008006" key="9">
    <source>
        <dbReference type="Google" id="ProtNLM"/>
    </source>
</evidence>
<feature type="transmembrane region" description="Helical" evidence="6">
    <location>
        <begin position="416"/>
        <end position="438"/>
    </location>
</feature>
<keyword evidence="8" id="KW-1185">Reference proteome</keyword>
<evidence type="ECO:0000256" key="5">
    <source>
        <dbReference type="ARBA" id="ARBA00023136"/>
    </source>
</evidence>
<evidence type="ECO:0000256" key="1">
    <source>
        <dbReference type="ARBA" id="ARBA00004370"/>
    </source>
</evidence>
<dbReference type="GO" id="GO:0016020">
    <property type="term" value="C:membrane"/>
    <property type="evidence" value="ECO:0007669"/>
    <property type="project" value="UniProtKB-SubCell"/>
</dbReference>
<evidence type="ECO:0000256" key="2">
    <source>
        <dbReference type="ARBA" id="ARBA00010131"/>
    </source>
</evidence>
<dbReference type="GO" id="GO:0008104">
    <property type="term" value="P:intracellular protein localization"/>
    <property type="evidence" value="ECO:0007669"/>
    <property type="project" value="TreeGrafter"/>
</dbReference>
<keyword evidence="4 6" id="KW-1133">Transmembrane helix</keyword>
<dbReference type="EMBL" id="JANEYG010000026">
    <property type="protein sequence ID" value="KAJ8918496.1"/>
    <property type="molecule type" value="Genomic_DNA"/>
</dbReference>